<keyword evidence="10" id="KW-1185">Reference proteome</keyword>
<gene>
    <name evidence="9" type="primary">Tacc3_0</name>
    <name evidence="9" type="ORF">EOLROS_R10520</name>
</gene>
<dbReference type="PANTHER" id="PTHR13924:SF4">
    <property type="entry name" value="TRANSFORMING ACIDIC COILED-COIL-CONTAINING PROTEIN 3"/>
    <property type="match status" value="1"/>
</dbReference>
<feature type="domain" description="Transforming acidic coiled-coil-containing protein C-terminal" evidence="8">
    <location>
        <begin position="5"/>
        <end position="60"/>
    </location>
</feature>
<evidence type="ECO:0000256" key="3">
    <source>
        <dbReference type="ARBA" id="ARBA00022490"/>
    </source>
</evidence>
<dbReference type="GO" id="GO:0007097">
    <property type="term" value="P:nuclear migration"/>
    <property type="evidence" value="ECO:0007669"/>
    <property type="project" value="TreeGrafter"/>
</dbReference>
<dbReference type="Gene3D" id="1.20.5.1700">
    <property type="match status" value="1"/>
</dbReference>
<sequence>CFHFRANEEIAQVRNKAKLEITALQASLRKEQMKNQTLEGNLEQKIKENDELLKLCDDLILKMKKD</sequence>
<dbReference type="AlphaFoldDB" id="A0A851XF17"/>
<accession>A0A851XF17</accession>
<keyword evidence="5 7" id="KW-0175">Coiled coil</keyword>
<dbReference type="GO" id="GO:0021987">
    <property type="term" value="P:cerebral cortex development"/>
    <property type="evidence" value="ECO:0007669"/>
    <property type="project" value="TreeGrafter"/>
</dbReference>
<dbReference type="PANTHER" id="PTHR13924">
    <property type="entry name" value="TRANSFORMING ACIDIC COILED-COIL CONTAINING PROTEIN 1/2"/>
    <property type="match status" value="1"/>
</dbReference>
<organism evidence="9 10">
    <name type="scientific">Eolophus roseicapilla</name>
    <name type="common">Galah cockatoo</name>
    <name type="synonym">Cacatua roseicapilla</name>
    <dbReference type="NCBI Taxonomy" id="176039"/>
    <lineage>
        <taxon>Eukaryota</taxon>
        <taxon>Metazoa</taxon>
        <taxon>Chordata</taxon>
        <taxon>Craniata</taxon>
        <taxon>Vertebrata</taxon>
        <taxon>Euteleostomi</taxon>
        <taxon>Archelosauria</taxon>
        <taxon>Archosauria</taxon>
        <taxon>Dinosauria</taxon>
        <taxon>Saurischia</taxon>
        <taxon>Theropoda</taxon>
        <taxon>Coelurosauria</taxon>
        <taxon>Aves</taxon>
        <taxon>Neognathae</taxon>
        <taxon>Neoaves</taxon>
        <taxon>Telluraves</taxon>
        <taxon>Australaves</taxon>
        <taxon>Psittaciformes</taxon>
        <taxon>Cacatuidae</taxon>
        <taxon>Eolophus</taxon>
    </lineage>
</organism>
<comment type="subcellular location">
    <subcellularLocation>
        <location evidence="1">Cytoplasm</location>
        <location evidence="1">Cytoskeleton</location>
    </subcellularLocation>
</comment>
<dbReference type="Proteomes" id="UP000637704">
    <property type="component" value="Unassembled WGS sequence"/>
</dbReference>
<comment type="caution">
    <text evidence="9">The sequence shown here is derived from an EMBL/GenBank/DDBJ whole genome shotgun (WGS) entry which is preliminary data.</text>
</comment>
<keyword evidence="4" id="KW-0597">Phosphoprotein</keyword>
<feature type="non-terminal residue" evidence="9">
    <location>
        <position position="66"/>
    </location>
</feature>
<reference evidence="9" key="1">
    <citation type="submission" date="2019-09" db="EMBL/GenBank/DDBJ databases">
        <title>Bird 10,000 Genomes (B10K) Project - Family phase.</title>
        <authorList>
            <person name="Zhang G."/>
        </authorList>
    </citation>
    <scope>NUCLEOTIDE SEQUENCE</scope>
    <source>
        <strain evidence="9">B10K-DU-025-06</strain>
        <tissue evidence="9">Mixed tissue sample</tissue>
    </source>
</reference>
<keyword evidence="3" id="KW-0963">Cytoplasm</keyword>
<evidence type="ECO:0000256" key="5">
    <source>
        <dbReference type="ARBA" id="ARBA00023054"/>
    </source>
</evidence>
<proteinExistence type="inferred from homology"/>
<evidence type="ECO:0000313" key="9">
    <source>
        <dbReference type="EMBL" id="NXD62149.1"/>
    </source>
</evidence>
<protein>
    <submittedName>
        <fullName evidence="9">TACC3 protein</fullName>
    </submittedName>
</protein>
<evidence type="ECO:0000256" key="4">
    <source>
        <dbReference type="ARBA" id="ARBA00022553"/>
    </source>
</evidence>
<evidence type="ECO:0000256" key="1">
    <source>
        <dbReference type="ARBA" id="ARBA00004245"/>
    </source>
</evidence>
<evidence type="ECO:0000256" key="2">
    <source>
        <dbReference type="ARBA" id="ARBA00009423"/>
    </source>
</evidence>
<dbReference type="InterPro" id="IPR039915">
    <property type="entry name" value="TACC"/>
</dbReference>
<dbReference type="EMBL" id="WBNI01000015">
    <property type="protein sequence ID" value="NXD62149.1"/>
    <property type="molecule type" value="Genomic_DNA"/>
</dbReference>
<evidence type="ECO:0000313" key="10">
    <source>
        <dbReference type="Proteomes" id="UP000637704"/>
    </source>
</evidence>
<evidence type="ECO:0000256" key="6">
    <source>
        <dbReference type="ARBA" id="ARBA00023212"/>
    </source>
</evidence>
<dbReference type="GO" id="GO:0005856">
    <property type="term" value="C:cytoskeleton"/>
    <property type="evidence" value="ECO:0007669"/>
    <property type="project" value="UniProtKB-SubCell"/>
</dbReference>
<feature type="coiled-coil region" evidence="7">
    <location>
        <begin position="14"/>
        <end position="55"/>
    </location>
</feature>
<feature type="non-terminal residue" evidence="9">
    <location>
        <position position="1"/>
    </location>
</feature>
<dbReference type="GO" id="GO:0007052">
    <property type="term" value="P:mitotic spindle organization"/>
    <property type="evidence" value="ECO:0007669"/>
    <property type="project" value="InterPro"/>
</dbReference>
<name>A0A851XF17_EOLRO</name>
<evidence type="ECO:0000256" key="7">
    <source>
        <dbReference type="SAM" id="Coils"/>
    </source>
</evidence>
<dbReference type="GO" id="GO:0005737">
    <property type="term" value="C:cytoplasm"/>
    <property type="evidence" value="ECO:0007669"/>
    <property type="project" value="TreeGrafter"/>
</dbReference>
<keyword evidence="6" id="KW-0206">Cytoskeleton</keyword>
<dbReference type="InterPro" id="IPR007707">
    <property type="entry name" value="TACC_C"/>
</dbReference>
<evidence type="ECO:0000259" key="8">
    <source>
        <dbReference type="Pfam" id="PF05010"/>
    </source>
</evidence>
<dbReference type="FunFam" id="1.20.5.1700:FF:000001">
    <property type="entry name" value="Transforming acidic coiled-coil-containing protein 1 isoform 2"/>
    <property type="match status" value="1"/>
</dbReference>
<dbReference type="Pfam" id="PF05010">
    <property type="entry name" value="TACC_C"/>
    <property type="match status" value="1"/>
</dbReference>
<comment type="similarity">
    <text evidence="2">Belongs to the TACC family.</text>
</comment>